<accession>X1BT92</accession>
<dbReference type="AlphaFoldDB" id="X1BT92"/>
<name>X1BT92_9ZZZZ</name>
<sequence length="92" mass="11216">LYNYFYKYKRFVDLFRRNTVEVDTELDKMKNTVLDHIESENFKAYVQKNFKIISEQFGDLEYKSKEQLEQIVSLLQSFIDLDGVNQVKKRYE</sequence>
<comment type="caution">
    <text evidence="1">The sequence shown here is derived from an EMBL/GenBank/DDBJ whole genome shotgun (WGS) entry which is preliminary data.</text>
</comment>
<dbReference type="EMBL" id="BART01021275">
    <property type="protein sequence ID" value="GAG98295.1"/>
    <property type="molecule type" value="Genomic_DNA"/>
</dbReference>
<gene>
    <name evidence="1" type="ORF">S01H4_39303</name>
</gene>
<feature type="non-terminal residue" evidence="1">
    <location>
        <position position="1"/>
    </location>
</feature>
<proteinExistence type="predicted"/>
<reference evidence="1" key="1">
    <citation type="journal article" date="2014" name="Front. Microbiol.">
        <title>High frequency of phylogenetically diverse reductive dehalogenase-homologous genes in deep subseafloor sedimentary metagenomes.</title>
        <authorList>
            <person name="Kawai M."/>
            <person name="Futagami T."/>
            <person name="Toyoda A."/>
            <person name="Takaki Y."/>
            <person name="Nishi S."/>
            <person name="Hori S."/>
            <person name="Arai W."/>
            <person name="Tsubouchi T."/>
            <person name="Morono Y."/>
            <person name="Uchiyama I."/>
            <person name="Ito T."/>
            <person name="Fujiyama A."/>
            <person name="Inagaki F."/>
            <person name="Takami H."/>
        </authorList>
    </citation>
    <scope>NUCLEOTIDE SEQUENCE</scope>
    <source>
        <strain evidence="1">Expedition CK06-06</strain>
    </source>
</reference>
<organism evidence="1">
    <name type="scientific">marine sediment metagenome</name>
    <dbReference type="NCBI Taxonomy" id="412755"/>
    <lineage>
        <taxon>unclassified sequences</taxon>
        <taxon>metagenomes</taxon>
        <taxon>ecological metagenomes</taxon>
    </lineage>
</organism>
<evidence type="ECO:0000313" key="1">
    <source>
        <dbReference type="EMBL" id="GAG98295.1"/>
    </source>
</evidence>
<protein>
    <submittedName>
        <fullName evidence="1">Uncharacterized protein</fullName>
    </submittedName>
</protein>